<proteinExistence type="predicted"/>
<dbReference type="RefSeq" id="WP_085384147.1">
    <property type="nucleotide sequence ID" value="NZ_NAFJ01000110.1"/>
</dbReference>
<gene>
    <name evidence="1" type="ORF">BST63_11990</name>
</gene>
<sequence>MTQAEVIAMAGDADINGDREYYSKRRAAWIKSDIKDVAAPIKEHVRQIDRFICLVEDRKAAMGPLTKRRPNKEESF</sequence>
<accession>A0ABX3X5A9</accession>
<protein>
    <submittedName>
        <fullName evidence="1">Uncharacterized protein</fullName>
    </submittedName>
</protein>
<keyword evidence="2" id="KW-1185">Reference proteome</keyword>
<evidence type="ECO:0000313" key="2">
    <source>
        <dbReference type="Proteomes" id="UP000193884"/>
    </source>
</evidence>
<reference evidence="1 2" key="1">
    <citation type="submission" date="2017-03" db="EMBL/GenBank/DDBJ databases">
        <title>Whole genome sequences of fourteen strains of Bradyrhizobium canariense and one strain of Bradyrhizobium japonicum isolated from Lupinus (Papilionoideae: Genisteae) species in Algeria.</title>
        <authorList>
            <person name="Crovadore J."/>
            <person name="Chekireb D."/>
            <person name="Brachmann A."/>
            <person name="Chablais R."/>
            <person name="Cochard B."/>
            <person name="Lefort F."/>
        </authorList>
    </citation>
    <scope>NUCLEOTIDE SEQUENCE [LARGE SCALE GENOMIC DNA]</scope>
    <source>
        <strain evidence="1 2">UBMAN05</strain>
    </source>
</reference>
<organism evidence="1 2">
    <name type="scientific">Bradyrhizobium canariense</name>
    <dbReference type="NCBI Taxonomy" id="255045"/>
    <lineage>
        <taxon>Bacteria</taxon>
        <taxon>Pseudomonadati</taxon>
        <taxon>Pseudomonadota</taxon>
        <taxon>Alphaproteobacteria</taxon>
        <taxon>Hyphomicrobiales</taxon>
        <taxon>Nitrobacteraceae</taxon>
        <taxon>Bradyrhizobium</taxon>
    </lineage>
</organism>
<dbReference type="EMBL" id="NAFK01000153">
    <property type="protein sequence ID" value="OSJ30500.1"/>
    <property type="molecule type" value="Genomic_DNA"/>
</dbReference>
<name>A0ABX3X5A9_9BRAD</name>
<evidence type="ECO:0000313" key="1">
    <source>
        <dbReference type="EMBL" id="OSJ30500.1"/>
    </source>
</evidence>
<dbReference type="Proteomes" id="UP000193884">
    <property type="component" value="Unassembled WGS sequence"/>
</dbReference>
<comment type="caution">
    <text evidence="1">The sequence shown here is derived from an EMBL/GenBank/DDBJ whole genome shotgun (WGS) entry which is preliminary data.</text>
</comment>